<dbReference type="Gene3D" id="2.120.10.30">
    <property type="entry name" value="TolB, C-terminal domain"/>
    <property type="match status" value="1"/>
</dbReference>
<sequence>MRIGGLRSPLRVVSLAALGAVVLLAACGQEFHLPPRPEPGRIPTAGTYNLEAIWTLDAPTDLASQGSFLYVIEGDATVHAYLTEQRTPQQTPFVAEFEGLVHPVHVAIAKKDSTFVFVADAGDMTVKRYHFTGGAIRQTIQDSSWVELSGLAVDGDLNVYVSDAPRNVVYRYAPSGEVDRLVSDLGSGTGFVDGPTGMFFNGVHLVVSDTNKNWVQRIVPDTTNIAASGDPIGVDFTLHEPMDVTSDRDRSFIYVADTGSDRILKFLTTGAFEDSVYSPFKTETTLEIPIAGPRYVATEGDKVFVSDPANDRVVIFKLASGPI</sequence>
<dbReference type="PANTHER" id="PTHR24104">
    <property type="entry name" value="E3 UBIQUITIN-PROTEIN LIGASE NHLRC1-RELATED"/>
    <property type="match status" value="1"/>
</dbReference>
<reference evidence="1" key="1">
    <citation type="submission" date="2020-04" db="EMBL/GenBank/DDBJ databases">
        <authorList>
            <person name="Zhang T."/>
        </authorList>
    </citation>
    <scope>NUCLEOTIDE SEQUENCE</scope>
    <source>
        <strain evidence="1">HKST-UBA01</strain>
    </source>
</reference>
<accession>A0A956M059</accession>
<name>A0A956M059_UNCEI</name>
<proteinExistence type="predicted"/>
<organism evidence="1 2">
    <name type="scientific">Eiseniibacteriota bacterium</name>
    <dbReference type="NCBI Taxonomy" id="2212470"/>
    <lineage>
        <taxon>Bacteria</taxon>
        <taxon>Candidatus Eiseniibacteriota</taxon>
    </lineage>
</organism>
<evidence type="ECO:0000313" key="2">
    <source>
        <dbReference type="Proteomes" id="UP000697710"/>
    </source>
</evidence>
<dbReference type="AlphaFoldDB" id="A0A956M059"/>
<dbReference type="SUPFAM" id="SSF101898">
    <property type="entry name" value="NHL repeat"/>
    <property type="match status" value="1"/>
</dbReference>
<dbReference type="PANTHER" id="PTHR24104:SF25">
    <property type="entry name" value="PROTEIN LIN-41"/>
    <property type="match status" value="1"/>
</dbReference>
<comment type="caution">
    <text evidence="1">The sequence shown here is derived from an EMBL/GenBank/DDBJ whole genome shotgun (WGS) entry which is preliminary data.</text>
</comment>
<protein>
    <submittedName>
        <fullName evidence="1">NHL repeat-containing protein</fullName>
    </submittedName>
</protein>
<dbReference type="EMBL" id="JAGQHR010000457">
    <property type="protein sequence ID" value="MCA9728716.1"/>
    <property type="molecule type" value="Genomic_DNA"/>
</dbReference>
<dbReference type="PROSITE" id="PS51257">
    <property type="entry name" value="PROKAR_LIPOPROTEIN"/>
    <property type="match status" value="1"/>
</dbReference>
<evidence type="ECO:0000313" key="1">
    <source>
        <dbReference type="EMBL" id="MCA9728716.1"/>
    </source>
</evidence>
<reference evidence="1" key="2">
    <citation type="journal article" date="2021" name="Microbiome">
        <title>Successional dynamics and alternative stable states in a saline activated sludge microbial community over 9 years.</title>
        <authorList>
            <person name="Wang Y."/>
            <person name="Ye J."/>
            <person name="Ju F."/>
            <person name="Liu L."/>
            <person name="Boyd J.A."/>
            <person name="Deng Y."/>
            <person name="Parks D.H."/>
            <person name="Jiang X."/>
            <person name="Yin X."/>
            <person name="Woodcroft B.J."/>
            <person name="Tyson G.W."/>
            <person name="Hugenholtz P."/>
            <person name="Polz M.F."/>
            <person name="Zhang T."/>
        </authorList>
    </citation>
    <scope>NUCLEOTIDE SEQUENCE</scope>
    <source>
        <strain evidence="1">HKST-UBA01</strain>
    </source>
</reference>
<gene>
    <name evidence="1" type="ORF">KC729_13585</name>
</gene>
<dbReference type="Proteomes" id="UP000697710">
    <property type="component" value="Unassembled WGS sequence"/>
</dbReference>
<dbReference type="InterPro" id="IPR011042">
    <property type="entry name" value="6-blade_b-propeller_TolB-like"/>
</dbReference>
<dbReference type="GO" id="GO:0008270">
    <property type="term" value="F:zinc ion binding"/>
    <property type="evidence" value="ECO:0007669"/>
    <property type="project" value="UniProtKB-KW"/>
</dbReference>
<dbReference type="InterPro" id="IPR050952">
    <property type="entry name" value="TRIM-NHL_E3_ligases"/>
</dbReference>
<dbReference type="CDD" id="cd05819">
    <property type="entry name" value="NHL"/>
    <property type="match status" value="1"/>
</dbReference>